<dbReference type="InterPro" id="IPR025669">
    <property type="entry name" value="AAA_dom"/>
</dbReference>
<dbReference type="RefSeq" id="WP_046153553.1">
    <property type="nucleotide sequence ID" value="NZ_CADFGU010000009.1"/>
</dbReference>
<accession>A0A0F5JYF5</accession>
<dbReference type="InterPro" id="IPR027417">
    <property type="entry name" value="P-loop_NTPase"/>
</dbReference>
<dbReference type="Gene3D" id="3.40.50.300">
    <property type="entry name" value="P-loop containing nucleotide triphosphate hydrolases"/>
    <property type="match status" value="1"/>
</dbReference>
<dbReference type="EMBL" id="LAQU01000021">
    <property type="protein sequence ID" value="KKB62327.1"/>
    <property type="molecule type" value="Genomic_DNA"/>
</dbReference>
<feature type="domain" description="AAA" evidence="1">
    <location>
        <begin position="149"/>
        <end position="311"/>
    </location>
</feature>
<dbReference type="InterPro" id="IPR050625">
    <property type="entry name" value="ParA/MinD_ATPase"/>
</dbReference>
<keyword evidence="3" id="KW-1185">Reference proteome</keyword>
<evidence type="ECO:0000259" key="1">
    <source>
        <dbReference type="Pfam" id="PF13614"/>
    </source>
</evidence>
<dbReference type="GO" id="GO:0051782">
    <property type="term" value="P:negative regulation of cell division"/>
    <property type="evidence" value="ECO:0007669"/>
    <property type="project" value="TreeGrafter"/>
</dbReference>
<dbReference type="PANTHER" id="PTHR43384:SF13">
    <property type="entry name" value="SLR0110 PROTEIN"/>
    <property type="match status" value="1"/>
</dbReference>
<name>A0A0F5JYF5_9BURK</name>
<dbReference type="SUPFAM" id="SSF52540">
    <property type="entry name" value="P-loop containing nucleoside triphosphate hydrolases"/>
    <property type="match status" value="1"/>
</dbReference>
<dbReference type="AlphaFoldDB" id="A0A0F5JYF5"/>
<dbReference type="Pfam" id="PF13614">
    <property type="entry name" value="AAA_31"/>
    <property type="match status" value="1"/>
</dbReference>
<dbReference type="Proteomes" id="UP000033618">
    <property type="component" value="Unassembled WGS sequence"/>
</dbReference>
<dbReference type="Gene3D" id="3.40.50.2300">
    <property type="match status" value="1"/>
</dbReference>
<dbReference type="InterPro" id="IPR011006">
    <property type="entry name" value="CheY-like_superfamily"/>
</dbReference>
<sequence length="407" mass="44679">MSPAIPVTGKASAARVADFVAFVSDKETEQVLRRYVLDQALPHVHVAIGTIDEAIAYLAKVDRSPMLLMIDLHGSAMPLSDLMRLSEVCEPSVQVVALGERNDVGLYRSLLKIGLRDYLVKPLTVELLTRTFDFSEGRVRDVASSRTGKIITFTGTRGGVGVTTLAVGLARHLSGRTHRRVVYVDLDLHGGGANAMLGLKSNGGLVDVLENAHRLDPQYVERTLTSNQNRLFMLSAELDLDKQANFAGQSLTRVLELLSNSFHYVLMDAPRTLTPLIEEAFDRSARVYVVSDRTVHSARQTVRLLKHIEQRDHNPQTSVLVNNPNGAVAGKVDISDLDAALGRTTLQEFRFEPKTLMVAENLGEAPKDGGGSQFNQAITTLANDLTGQRTEKTLSWMDKMKGKLKRA</sequence>
<evidence type="ECO:0000313" key="2">
    <source>
        <dbReference type="EMBL" id="KKB62327.1"/>
    </source>
</evidence>
<dbReference type="GO" id="GO:0016887">
    <property type="term" value="F:ATP hydrolysis activity"/>
    <property type="evidence" value="ECO:0007669"/>
    <property type="project" value="TreeGrafter"/>
</dbReference>
<dbReference type="GO" id="GO:0005829">
    <property type="term" value="C:cytosol"/>
    <property type="evidence" value="ECO:0007669"/>
    <property type="project" value="TreeGrafter"/>
</dbReference>
<comment type="caution">
    <text evidence="2">The sequence shown here is derived from an EMBL/GenBank/DDBJ whole genome shotgun (WGS) entry which is preliminary data.</text>
</comment>
<dbReference type="PATRIC" id="fig|28092.6.peg.4184"/>
<evidence type="ECO:0000313" key="3">
    <source>
        <dbReference type="Proteomes" id="UP000033618"/>
    </source>
</evidence>
<dbReference type="SUPFAM" id="SSF52172">
    <property type="entry name" value="CheY-like"/>
    <property type="match status" value="1"/>
</dbReference>
<protein>
    <submittedName>
        <fullName evidence="2">Pilus assembly protein CpaE</fullName>
    </submittedName>
</protein>
<dbReference type="STRING" id="28092.WM40_17795"/>
<dbReference type="GO" id="GO:0009898">
    <property type="term" value="C:cytoplasmic side of plasma membrane"/>
    <property type="evidence" value="ECO:0007669"/>
    <property type="project" value="TreeGrafter"/>
</dbReference>
<proteinExistence type="predicted"/>
<reference evidence="2 3" key="1">
    <citation type="submission" date="2015-03" db="EMBL/GenBank/DDBJ databases">
        <title>Draft Genome Sequence of Burkholderia andropogonis type strain ICMP2807, isolated from Sorghum bicolor.</title>
        <authorList>
            <person name="Lopes-Santos L."/>
            <person name="Castro D.B."/>
            <person name="Ottoboni L.M."/>
            <person name="Park D."/>
            <person name="Weirc B.S."/>
            <person name="Destefano S.A."/>
        </authorList>
    </citation>
    <scope>NUCLEOTIDE SEQUENCE [LARGE SCALE GENOMIC DNA]</scope>
    <source>
        <strain evidence="2 3">ICMP2807</strain>
    </source>
</reference>
<dbReference type="OrthoDB" id="8595957at2"/>
<organism evidence="2 3">
    <name type="scientific">Robbsia andropogonis</name>
    <dbReference type="NCBI Taxonomy" id="28092"/>
    <lineage>
        <taxon>Bacteria</taxon>
        <taxon>Pseudomonadati</taxon>
        <taxon>Pseudomonadota</taxon>
        <taxon>Betaproteobacteria</taxon>
        <taxon>Burkholderiales</taxon>
        <taxon>Burkholderiaceae</taxon>
        <taxon>Robbsia</taxon>
    </lineage>
</organism>
<gene>
    <name evidence="2" type="ORF">WM40_17795</name>
</gene>
<dbReference type="PANTHER" id="PTHR43384">
    <property type="entry name" value="SEPTUM SITE-DETERMINING PROTEIN MIND HOMOLOG, CHLOROPLASTIC-RELATED"/>
    <property type="match status" value="1"/>
</dbReference>
<dbReference type="GO" id="GO:0005524">
    <property type="term" value="F:ATP binding"/>
    <property type="evidence" value="ECO:0007669"/>
    <property type="project" value="TreeGrafter"/>
</dbReference>